<dbReference type="Pfam" id="PF02636">
    <property type="entry name" value="Methyltransf_28"/>
    <property type="match status" value="1"/>
</dbReference>
<organism evidence="3 4">
    <name type="scientific">Sphingobium jiangsuense</name>
    <dbReference type="NCBI Taxonomy" id="870476"/>
    <lineage>
        <taxon>Bacteria</taxon>
        <taxon>Pseudomonadati</taxon>
        <taxon>Pseudomonadota</taxon>
        <taxon>Alphaproteobacteria</taxon>
        <taxon>Sphingomonadales</taxon>
        <taxon>Sphingomonadaceae</taxon>
        <taxon>Sphingobium</taxon>
    </lineage>
</organism>
<dbReference type="AlphaFoldDB" id="A0A7W6BDB8"/>
<sequence>MSAEGMPGSGFGRRQLSLVERLARTIAAGGPMTLAQYMAQVNAHYYATRDPLGTAGDFTTAPEISQMFGELIGLALADVWMRSGRSQQACYVELGPGRGTLAADALRAMEKVELHPPVHLVETSPVLRGRQQALLPHARFHDDIDSLPADRPLLVVGNEFFDALPIQQSIRTAEGWREMMVGLGEDRPFAPMAGERPVDARVPQPLRDAPEGSIHESAPAGAAIMMGLARRLLRQGGIALFIDYGYEGPALGDTLQAVRGHRFADPFADAGDNDLTAHVDFTLIGNAARQEGLKVCGPVGQGEFLARLGIDARAQMLARSAPDKVEEIEAARRRLVDADQMGTLFKVIAVVHPDWALPEGFGPEGFGPEGEAA</sequence>
<dbReference type="SUPFAM" id="SSF53335">
    <property type="entry name" value="S-adenosyl-L-methionine-dependent methyltransferases"/>
    <property type="match status" value="1"/>
</dbReference>
<dbReference type="InterPro" id="IPR029063">
    <property type="entry name" value="SAM-dependent_MTases_sf"/>
</dbReference>
<dbReference type="GO" id="GO:0035243">
    <property type="term" value="F:protein-arginine omega-N symmetric methyltransferase activity"/>
    <property type="evidence" value="ECO:0007669"/>
    <property type="project" value="TreeGrafter"/>
</dbReference>
<evidence type="ECO:0000256" key="2">
    <source>
        <dbReference type="ARBA" id="ARBA00022679"/>
    </source>
</evidence>
<name>A0A7W6BDB8_9SPHN</name>
<keyword evidence="1 3" id="KW-0489">Methyltransferase</keyword>
<comment type="caution">
    <text evidence="3">The sequence shown here is derived from an EMBL/GenBank/DDBJ whole genome shotgun (WGS) entry which is preliminary data.</text>
</comment>
<evidence type="ECO:0000256" key="1">
    <source>
        <dbReference type="ARBA" id="ARBA00022603"/>
    </source>
</evidence>
<evidence type="ECO:0000313" key="3">
    <source>
        <dbReference type="EMBL" id="MBB3924766.1"/>
    </source>
</evidence>
<reference evidence="3 4" key="1">
    <citation type="submission" date="2020-08" db="EMBL/GenBank/DDBJ databases">
        <title>Genomic Encyclopedia of Type Strains, Phase IV (KMG-IV): sequencing the most valuable type-strain genomes for metagenomic binning, comparative biology and taxonomic classification.</title>
        <authorList>
            <person name="Goeker M."/>
        </authorList>
    </citation>
    <scope>NUCLEOTIDE SEQUENCE [LARGE SCALE GENOMIC DNA]</scope>
    <source>
        <strain evidence="3 4">DSM 26189</strain>
    </source>
</reference>
<dbReference type="EMBL" id="JACIDT010000001">
    <property type="protein sequence ID" value="MBB3924766.1"/>
    <property type="molecule type" value="Genomic_DNA"/>
</dbReference>
<proteinExistence type="predicted"/>
<dbReference type="Gene3D" id="3.40.50.12710">
    <property type="match status" value="1"/>
</dbReference>
<dbReference type="InterPro" id="IPR003788">
    <property type="entry name" value="NDUFAF7"/>
</dbReference>
<dbReference type="PANTHER" id="PTHR12049:SF7">
    <property type="entry name" value="PROTEIN ARGININE METHYLTRANSFERASE NDUFAF7, MITOCHONDRIAL"/>
    <property type="match status" value="1"/>
</dbReference>
<accession>A0A7W6BDB8</accession>
<evidence type="ECO:0000313" key="4">
    <source>
        <dbReference type="Proteomes" id="UP000571950"/>
    </source>
</evidence>
<keyword evidence="4" id="KW-1185">Reference proteome</keyword>
<dbReference type="GO" id="GO:0032259">
    <property type="term" value="P:methylation"/>
    <property type="evidence" value="ECO:0007669"/>
    <property type="project" value="UniProtKB-KW"/>
</dbReference>
<keyword evidence="2 3" id="KW-0808">Transferase</keyword>
<dbReference type="PANTHER" id="PTHR12049">
    <property type="entry name" value="PROTEIN ARGININE METHYLTRANSFERASE NDUFAF7, MITOCHONDRIAL"/>
    <property type="match status" value="1"/>
</dbReference>
<dbReference type="InterPro" id="IPR038375">
    <property type="entry name" value="NDUFAF7_sf"/>
</dbReference>
<protein>
    <submittedName>
        <fullName evidence="3">SAM-dependent MidA family methyltransferase</fullName>
    </submittedName>
</protein>
<dbReference type="Proteomes" id="UP000571950">
    <property type="component" value="Unassembled WGS sequence"/>
</dbReference>
<gene>
    <name evidence="3" type="ORF">GGR43_000460</name>
</gene>